<comment type="similarity">
    <text evidence="5">Belongs to the thioesterase PaaI family.</text>
</comment>
<dbReference type="CDD" id="cd03443">
    <property type="entry name" value="PaaI_thioesterase"/>
    <property type="match status" value="1"/>
</dbReference>
<keyword evidence="8" id="KW-0007">Acetylation</keyword>
<comment type="catalytic activity">
    <reaction evidence="15">
        <text>dodecanoyl-CoA + H2O = dodecanoate + CoA + H(+)</text>
        <dbReference type="Rhea" id="RHEA:30135"/>
        <dbReference type="ChEBI" id="CHEBI:15377"/>
        <dbReference type="ChEBI" id="CHEBI:15378"/>
        <dbReference type="ChEBI" id="CHEBI:18262"/>
        <dbReference type="ChEBI" id="CHEBI:57287"/>
        <dbReference type="ChEBI" id="CHEBI:57375"/>
    </reaction>
    <physiologicalReaction direction="left-to-right" evidence="15">
        <dbReference type="Rhea" id="RHEA:30136"/>
    </physiologicalReaction>
</comment>
<organism evidence="26 27">
    <name type="scientific">Trichonephila clavata</name>
    <name type="common">Joro spider</name>
    <name type="synonym">Nephila clavata</name>
    <dbReference type="NCBI Taxonomy" id="2740835"/>
    <lineage>
        <taxon>Eukaryota</taxon>
        <taxon>Metazoa</taxon>
        <taxon>Ecdysozoa</taxon>
        <taxon>Arthropoda</taxon>
        <taxon>Chelicerata</taxon>
        <taxon>Arachnida</taxon>
        <taxon>Araneae</taxon>
        <taxon>Araneomorphae</taxon>
        <taxon>Entelegynae</taxon>
        <taxon>Araneoidea</taxon>
        <taxon>Nephilidae</taxon>
        <taxon>Trichonephila</taxon>
    </lineage>
</organism>
<evidence type="ECO:0000256" key="16">
    <source>
        <dbReference type="ARBA" id="ARBA00050199"/>
    </source>
</evidence>
<evidence type="ECO:0000259" key="25">
    <source>
        <dbReference type="PROSITE" id="PS50157"/>
    </source>
</evidence>
<proteinExistence type="inferred from homology"/>
<evidence type="ECO:0000256" key="10">
    <source>
        <dbReference type="ARBA" id="ARBA00023128"/>
    </source>
</evidence>
<dbReference type="InterPro" id="IPR003736">
    <property type="entry name" value="PAAI_dom"/>
</dbReference>
<comment type="catalytic activity">
    <reaction evidence="16">
        <text>hexanoyl-CoA + H2O = hexanoate + CoA + H(+)</text>
        <dbReference type="Rhea" id="RHEA:40115"/>
        <dbReference type="ChEBI" id="CHEBI:15377"/>
        <dbReference type="ChEBI" id="CHEBI:15378"/>
        <dbReference type="ChEBI" id="CHEBI:17120"/>
        <dbReference type="ChEBI" id="CHEBI:57287"/>
        <dbReference type="ChEBI" id="CHEBI:62620"/>
    </reaction>
    <physiologicalReaction direction="left-to-right" evidence="16">
        <dbReference type="Rhea" id="RHEA:40116"/>
    </physiologicalReaction>
</comment>
<keyword evidence="9" id="KW-0443">Lipid metabolism</keyword>
<comment type="subunit">
    <text evidence="19">Homotetramer. Interacts with PCTP.</text>
</comment>
<sequence length="359" mass="40036">MASTSSATDEIFNCPYCDKTYTTNSNKNKHLKKCHDIEVPQDTSNHRIPCAENYCNGLFGTIADLRTHLNEAHGFTFHEDYRFFPTKKIFLHWKRKLEKSERVRFIKTQGDKLRKNAVQQYFHCNRSGSYISQSTGKRKAKATCKMGHQCTASMVATINRISGEVIVKFVKEHYGHDIPPPPTVLQANQELRRSLKLGKAVTQTMSLMKVRTITMLKALIEEGGFDRVLDKLEIMSAGAGQCVCELKVAHEHKNRAGLLHGGMTSTLVDAVSTMALFSKIERPGVSIDMNVSFIRPANIGDELFIEGRILKVGKNLAFLTVEVKNKITGQIIALGKHTKFVGEQNDNSGSSTTTATIVS</sequence>
<keyword evidence="10" id="KW-0496">Mitochondrion</keyword>
<keyword evidence="24" id="KW-0862">Zinc</keyword>
<dbReference type="AlphaFoldDB" id="A0A8X6FJW3"/>
<dbReference type="NCBIfam" id="TIGR00369">
    <property type="entry name" value="unchar_dom_1"/>
    <property type="match status" value="1"/>
</dbReference>
<dbReference type="FunFam" id="3.10.129.10:FF:000021">
    <property type="entry name" value="Acyl-coenzyme A thioesterase 13"/>
    <property type="match status" value="1"/>
</dbReference>
<comment type="catalytic activity">
    <reaction evidence="14">
        <text>decanoyl-CoA + H2O = decanoate + CoA + H(+)</text>
        <dbReference type="Rhea" id="RHEA:40059"/>
        <dbReference type="ChEBI" id="CHEBI:15377"/>
        <dbReference type="ChEBI" id="CHEBI:15378"/>
        <dbReference type="ChEBI" id="CHEBI:27689"/>
        <dbReference type="ChEBI" id="CHEBI:57287"/>
        <dbReference type="ChEBI" id="CHEBI:61430"/>
    </reaction>
    <physiologicalReaction direction="left-to-right" evidence="14">
        <dbReference type="Rhea" id="RHEA:40060"/>
    </physiologicalReaction>
</comment>
<dbReference type="OrthoDB" id="46529at2759"/>
<evidence type="ECO:0000256" key="21">
    <source>
        <dbReference type="ARBA" id="ARBA00075657"/>
    </source>
</evidence>
<dbReference type="InterPro" id="IPR029069">
    <property type="entry name" value="HotDog_dom_sf"/>
</dbReference>
<evidence type="ECO:0000256" key="9">
    <source>
        <dbReference type="ARBA" id="ARBA00023098"/>
    </source>
</evidence>
<keyword evidence="24" id="KW-0863">Zinc-finger</keyword>
<reference evidence="26" key="1">
    <citation type="submission" date="2020-07" db="EMBL/GenBank/DDBJ databases">
        <title>Multicomponent nature underlies the extraordinary mechanical properties of spider dragline silk.</title>
        <authorList>
            <person name="Kono N."/>
            <person name="Nakamura H."/>
            <person name="Mori M."/>
            <person name="Yoshida Y."/>
            <person name="Ohtoshi R."/>
            <person name="Malay A.D."/>
            <person name="Moran D.A.P."/>
            <person name="Tomita M."/>
            <person name="Numata K."/>
            <person name="Arakawa K."/>
        </authorList>
    </citation>
    <scope>NUCLEOTIDE SEQUENCE</scope>
</reference>
<dbReference type="Pfam" id="PF03061">
    <property type="entry name" value="4HBT"/>
    <property type="match status" value="1"/>
</dbReference>
<comment type="catalytic activity">
    <reaction evidence="13">
        <text>octanoyl-CoA + H2O = octanoate + CoA + H(+)</text>
        <dbReference type="Rhea" id="RHEA:30143"/>
        <dbReference type="ChEBI" id="CHEBI:15377"/>
        <dbReference type="ChEBI" id="CHEBI:15378"/>
        <dbReference type="ChEBI" id="CHEBI:25646"/>
        <dbReference type="ChEBI" id="CHEBI:57287"/>
        <dbReference type="ChEBI" id="CHEBI:57386"/>
    </reaction>
    <physiologicalReaction direction="left-to-right" evidence="13">
        <dbReference type="Rhea" id="RHEA:30144"/>
    </physiologicalReaction>
</comment>
<dbReference type="GO" id="GO:0005634">
    <property type="term" value="C:nucleus"/>
    <property type="evidence" value="ECO:0007669"/>
    <property type="project" value="UniProtKB-SubCell"/>
</dbReference>
<dbReference type="GO" id="GO:0005739">
    <property type="term" value="C:mitochondrion"/>
    <property type="evidence" value="ECO:0007669"/>
    <property type="project" value="UniProtKB-SubCell"/>
</dbReference>
<evidence type="ECO:0000256" key="7">
    <source>
        <dbReference type="ARBA" id="ARBA00022801"/>
    </source>
</evidence>
<dbReference type="GO" id="GO:0005819">
    <property type="term" value="C:spindle"/>
    <property type="evidence" value="ECO:0007669"/>
    <property type="project" value="UniProtKB-SubCell"/>
</dbReference>
<evidence type="ECO:0000313" key="26">
    <source>
        <dbReference type="EMBL" id="GFQ82222.1"/>
    </source>
</evidence>
<dbReference type="SUPFAM" id="SSF54637">
    <property type="entry name" value="Thioesterase/thiol ester dehydrase-isomerase"/>
    <property type="match status" value="1"/>
</dbReference>
<evidence type="ECO:0000256" key="19">
    <source>
        <dbReference type="ARBA" id="ARBA00064709"/>
    </source>
</evidence>
<evidence type="ECO:0000256" key="5">
    <source>
        <dbReference type="ARBA" id="ARBA00008324"/>
    </source>
</evidence>
<name>A0A8X6FJW3_TRICU</name>
<comment type="catalytic activity">
    <reaction evidence="17">
        <text>a fatty acyl-CoA + H2O = a fatty acid + CoA + H(+)</text>
        <dbReference type="Rhea" id="RHEA:16781"/>
        <dbReference type="ChEBI" id="CHEBI:15377"/>
        <dbReference type="ChEBI" id="CHEBI:15378"/>
        <dbReference type="ChEBI" id="CHEBI:28868"/>
        <dbReference type="ChEBI" id="CHEBI:57287"/>
        <dbReference type="ChEBI" id="CHEBI:77636"/>
    </reaction>
    <physiologicalReaction direction="left-to-right" evidence="17">
        <dbReference type="Rhea" id="RHEA:16782"/>
    </physiologicalReaction>
</comment>
<protein>
    <recommendedName>
        <fullName evidence="20">Acyl-coenzyme A thioesterase 13</fullName>
    </recommendedName>
    <alternativeName>
        <fullName evidence="22">Hotdog-fold thioesterase superfamily member 2</fullName>
    </alternativeName>
    <alternativeName>
        <fullName evidence="21">Palmitoyl-CoA hydrolase</fullName>
    </alternativeName>
    <alternativeName>
        <fullName evidence="23">Thioesterase superfamily member 2</fullName>
    </alternativeName>
</protein>
<dbReference type="Proteomes" id="UP000887116">
    <property type="component" value="Unassembled WGS sequence"/>
</dbReference>
<evidence type="ECO:0000256" key="8">
    <source>
        <dbReference type="ARBA" id="ARBA00022990"/>
    </source>
</evidence>
<keyword evidence="12" id="KW-0539">Nucleus</keyword>
<dbReference type="InterPro" id="IPR013087">
    <property type="entry name" value="Znf_C2H2_type"/>
</dbReference>
<keyword evidence="24" id="KW-0479">Metal-binding</keyword>
<dbReference type="GO" id="GO:0008270">
    <property type="term" value="F:zinc ion binding"/>
    <property type="evidence" value="ECO:0007669"/>
    <property type="project" value="UniProtKB-KW"/>
</dbReference>
<dbReference type="GO" id="GO:0006629">
    <property type="term" value="P:lipid metabolic process"/>
    <property type="evidence" value="ECO:0007669"/>
    <property type="project" value="UniProtKB-KW"/>
</dbReference>
<dbReference type="Gene3D" id="3.30.160.60">
    <property type="entry name" value="Classic Zinc Finger"/>
    <property type="match status" value="1"/>
</dbReference>
<evidence type="ECO:0000256" key="18">
    <source>
        <dbReference type="ARBA" id="ARBA00058205"/>
    </source>
</evidence>
<evidence type="ECO:0000256" key="11">
    <source>
        <dbReference type="ARBA" id="ARBA00023212"/>
    </source>
</evidence>
<comment type="subcellular location">
    <subcellularLocation>
        <location evidence="3">Cytoplasm</location>
        <location evidence="3">Cytoskeleton</location>
        <location evidence="3">Spindle</location>
    </subcellularLocation>
    <subcellularLocation>
        <location evidence="4">Cytoplasm</location>
        <location evidence="4">Cytosol</location>
    </subcellularLocation>
    <subcellularLocation>
        <location evidence="2">Mitochondrion</location>
    </subcellularLocation>
    <subcellularLocation>
        <location evidence="1">Nucleus</location>
    </subcellularLocation>
</comment>
<evidence type="ECO:0000256" key="13">
    <source>
        <dbReference type="ARBA" id="ARBA00047588"/>
    </source>
</evidence>
<dbReference type="Gene3D" id="3.10.129.10">
    <property type="entry name" value="Hotdog Thioesterase"/>
    <property type="match status" value="1"/>
</dbReference>
<accession>A0A8X6FJW3</accession>
<dbReference type="PANTHER" id="PTHR21660">
    <property type="entry name" value="THIOESTERASE SUPERFAMILY MEMBER-RELATED"/>
    <property type="match status" value="1"/>
</dbReference>
<evidence type="ECO:0000256" key="6">
    <source>
        <dbReference type="ARBA" id="ARBA00022490"/>
    </source>
</evidence>
<evidence type="ECO:0000256" key="1">
    <source>
        <dbReference type="ARBA" id="ARBA00004123"/>
    </source>
</evidence>
<keyword evidence="6" id="KW-0963">Cytoplasm</keyword>
<feature type="domain" description="C2H2-type" evidence="25">
    <location>
        <begin position="12"/>
        <end position="40"/>
    </location>
</feature>
<evidence type="ECO:0000256" key="15">
    <source>
        <dbReference type="ARBA" id="ARBA00048074"/>
    </source>
</evidence>
<evidence type="ECO:0000256" key="3">
    <source>
        <dbReference type="ARBA" id="ARBA00004186"/>
    </source>
</evidence>
<evidence type="ECO:0000256" key="14">
    <source>
        <dbReference type="ARBA" id="ARBA00047969"/>
    </source>
</evidence>
<dbReference type="PANTHER" id="PTHR21660:SF1">
    <property type="entry name" value="ACYL-COENZYME A THIOESTERASE 13"/>
    <property type="match status" value="1"/>
</dbReference>
<evidence type="ECO:0000256" key="24">
    <source>
        <dbReference type="PROSITE-ProRule" id="PRU00042"/>
    </source>
</evidence>
<comment type="caution">
    <text evidence="26">The sequence shown here is derived from an EMBL/GenBank/DDBJ whole genome shotgun (WGS) entry which is preliminary data.</text>
</comment>
<evidence type="ECO:0000256" key="23">
    <source>
        <dbReference type="ARBA" id="ARBA00083956"/>
    </source>
</evidence>
<dbReference type="InterPro" id="IPR039298">
    <property type="entry name" value="ACOT13"/>
</dbReference>
<dbReference type="SMART" id="SM00355">
    <property type="entry name" value="ZnF_C2H2"/>
    <property type="match status" value="2"/>
</dbReference>
<keyword evidence="7" id="KW-0378">Hydrolase</keyword>
<evidence type="ECO:0000256" key="20">
    <source>
        <dbReference type="ARBA" id="ARBA00067273"/>
    </source>
</evidence>
<dbReference type="InterPro" id="IPR006683">
    <property type="entry name" value="Thioestr_dom"/>
</dbReference>
<evidence type="ECO:0000256" key="4">
    <source>
        <dbReference type="ARBA" id="ARBA00004514"/>
    </source>
</evidence>
<evidence type="ECO:0000313" key="27">
    <source>
        <dbReference type="Proteomes" id="UP000887116"/>
    </source>
</evidence>
<keyword evidence="27" id="KW-1185">Reference proteome</keyword>
<dbReference type="GO" id="GO:0005829">
    <property type="term" value="C:cytosol"/>
    <property type="evidence" value="ECO:0007669"/>
    <property type="project" value="UniProtKB-SubCell"/>
</dbReference>
<keyword evidence="11" id="KW-0206">Cytoskeleton</keyword>
<comment type="function">
    <text evidence="18">Catalyzes the hydrolysis of acyl-CoAs into free fatty acids and coenzyme A (CoASH), regulating their respective intracellular levels. Has acyl-CoA thioesterase activity towards medium (C12) and long-chain (C18) fatty acyl-CoA substrates. Can also hydrolyze 3-hydroxyphenylacetyl-CoA and 3,4-dihydroxyphenylacetyl-CoA (in vitro). May play a role in controlling adaptive thermogenesis.</text>
</comment>
<dbReference type="GO" id="GO:0047617">
    <property type="term" value="F:fatty acyl-CoA hydrolase activity"/>
    <property type="evidence" value="ECO:0007669"/>
    <property type="project" value="InterPro"/>
</dbReference>
<evidence type="ECO:0000256" key="22">
    <source>
        <dbReference type="ARBA" id="ARBA00081533"/>
    </source>
</evidence>
<evidence type="ECO:0000256" key="17">
    <source>
        <dbReference type="ARBA" id="ARBA00052976"/>
    </source>
</evidence>
<dbReference type="EMBL" id="BMAO01032444">
    <property type="protein sequence ID" value="GFQ82222.1"/>
    <property type="molecule type" value="Genomic_DNA"/>
</dbReference>
<dbReference type="PROSITE" id="PS50157">
    <property type="entry name" value="ZINC_FINGER_C2H2_2"/>
    <property type="match status" value="1"/>
</dbReference>
<evidence type="ECO:0000256" key="2">
    <source>
        <dbReference type="ARBA" id="ARBA00004173"/>
    </source>
</evidence>
<gene>
    <name evidence="26" type="primary">Acot13</name>
    <name evidence="26" type="ORF">TNCT_328611</name>
</gene>
<dbReference type="PROSITE" id="PS00028">
    <property type="entry name" value="ZINC_FINGER_C2H2_1"/>
    <property type="match status" value="2"/>
</dbReference>
<evidence type="ECO:0000256" key="12">
    <source>
        <dbReference type="ARBA" id="ARBA00023242"/>
    </source>
</evidence>